<feature type="binding site" evidence="4">
    <location>
        <position position="96"/>
    </location>
    <ligand>
        <name>phosphate</name>
        <dbReference type="ChEBI" id="CHEBI:43474"/>
    </ligand>
</feature>
<dbReference type="InterPro" id="IPR000845">
    <property type="entry name" value="Nucleoside_phosphorylase_d"/>
</dbReference>
<protein>
    <recommendedName>
        <fullName evidence="5">Uridine phosphorylase</fullName>
        <ecNumber evidence="5">2.4.2.3</ecNumber>
    </recommendedName>
</protein>
<evidence type="ECO:0000256" key="4">
    <source>
        <dbReference type="PIRSR" id="PIRSR610059-50"/>
    </source>
</evidence>
<proteinExistence type="inferred from homology"/>
<sequence>MSPILTQNEEENSSTEIGLVRVPNLHVHTMAEDVLYHLGLGTLTHDLPAMFGDVKFVCVGGSASRMREFVGILCTKLALSETVQDPIINLCGNNDRYSMYKAGPVLAASHGMGVPSMSILLHELIKLLHHARCRDVTVIRIGTSGGLGLEPGTVVVSRSAVDARFQPQMEQMVLGKSVVRSTELHAGLAAELVACGRAVGGFQTVLGNTMCTHDFYEGQARLDGAVCTYSHEEKLVYLRAAHEAGVCNIEMESSVFSVLCRLSGLQAGVVCVTLLDRLAGDQVSSPHDVLAEFARRPQHLVVELIRTRLSGLEKQRRDCAAPGHAAP</sequence>
<organism evidence="7 8">
    <name type="scientific">Petromyzon marinus</name>
    <name type="common">Sea lamprey</name>
    <dbReference type="NCBI Taxonomy" id="7757"/>
    <lineage>
        <taxon>Eukaryota</taxon>
        <taxon>Metazoa</taxon>
        <taxon>Chordata</taxon>
        <taxon>Craniata</taxon>
        <taxon>Vertebrata</taxon>
        <taxon>Cyclostomata</taxon>
        <taxon>Hyperoartia</taxon>
        <taxon>Petromyzontiformes</taxon>
        <taxon>Petromyzontidae</taxon>
        <taxon>Petromyzon</taxon>
    </lineage>
</organism>
<dbReference type="RefSeq" id="XP_032812729.1">
    <property type="nucleotide sequence ID" value="XM_032956838.1"/>
</dbReference>
<dbReference type="Gene3D" id="3.40.50.1580">
    <property type="entry name" value="Nucleoside phosphorylase domain"/>
    <property type="match status" value="1"/>
</dbReference>
<dbReference type="KEGG" id="pmrn:116943723"/>
<dbReference type="GO" id="GO:0004850">
    <property type="term" value="F:uridine phosphorylase activity"/>
    <property type="evidence" value="ECO:0007669"/>
    <property type="project" value="UniProtKB-EC"/>
</dbReference>
<gene>
    <name evidence="8 9" type="primary">LOC116943723</name>
</gene>
<dbReference type="GO" id="GO:0009166">
    <property type="term" value="P:nucleotide catabolic process"/>
    <property type="evidence" value="ECO:0007669"/>
    <property type="project" value="InterPro"/>
</dbReference>
<evidence type="ECO:0000256" key="2">
    <source>
        <dbReference type="ARBA" id="ARBA00022676"/>
    </source>
</evidence>
<comment type="function">
    <text evidence="5">Catalyzes the reversible phosphorylytic cleavage of uridine to uracil and ribose-1-phosphate which can then be utilized as carbon and energy sources or in the rescue of pyrimidine bases for nucleotide synthesis. Shows broad substrate specificity and can also accept deoxyuridine and other analogous compounds.</text>
</comment>
<name>A0AAJ7T7L9_PETMA</name>
<comment type="pathway">
    <text evidence="5">Pyrimidine metabolism; UMP biosynthesis via salvage pathway; uracil from uridine (phosphorylase route): step 1/1.</text>
</comment>
<keyword evidence="3 5" id="KW-0808">Transferase</keyword>
<dbReference type="EC" id="2.4.2.3" evidence="5"/>
<dbReference type="PROSITE" id="PS01232">
    <property type="entry name" value="PNP_UDP_1"/>
    <property type="match status" value="1"/>
</dbReference>
<feature type="binding site" evidence="4">
    <location>
        <position position="219"/>
    </location>
    <ligand>
        <name>substrate</name>
    </ligand>
</feature>
<evidence type="ECO:0000256" key="5">
    <source>
        <dbReference type="RuleBase" id="RU361131"/>
    </source>
</evidence>
<evidence type="ECO:0000313" key="8">
    <source>
        <dbReference type="RefSeq" id="XP_032812727.1"/>
    </source>
</evidence>
<evidence type="ECO:0000259" key="6">
    <source>
        <dbReference type="Pfam" id="PF01048"/>
    </source>
</evidence>
<reference evidence="8 9" key="1">
    <citation type="submission" date="2025-04" db="UniProtKB">
        <authorList>
            <consortium name="RefSeq"/>
        </authorList>
    </citation>
    <scope>IDENTIFICATION</scope>
    <source>
        <tissue evidence="8 9">Sperm</tissue>
    </source>
</reference>
<feature type="binding site" evidence="4">
    <location>
        <begin position="140"/>
        <end position="143"/>
    </location>
    <ligand>
        <name>phosphate</name>
        <dbReference type="ChEBI" id="CHEBI:43474"/>
    </ligand>
</feature>
<dbReference type="Proteomes" id="UP001318040">
    <property type="component" value="Chromosome 19"/>
</dbReference>
<keyword evidence="2 5" id="KW-0328">Glycosyltransferase</keyword>
<evidence type="ECO:0000256" key="1">
    <source>
        <dbReference type="ARBA" id="ARBA00010456"/>
    </source>
</evidence>
<comment type="similarity">
    <text evidence="1 5">Belongs to the PNP/UDP phosphorylase family.</text>
</comment>
<dbReference type="GeneID" id="116943723"/>
<dbReference type="GO" id="GO:0006218">
    <property type="term" value="P:uridine catabolic process"/>
    <property type="evidence" value="ECO:0007669"/>
    <property type="project" value="TreeGrafter"/>
</dbReference>
<evidence type="ECO:0000313" key="9">
    <source>
        <dbReference type="RefSeq" id="XP_032812729.1"/>
    </source>
</evidence>
<dbReference type="PANTHER" id="PTHR43691">
    <property type="entry name" value="URIDINE PHOSPHORYLASE"/>
    <property type="match status" value="1"/>
</dbReference>
<evidence type="ECO:0000256" key="3">
    <source>
        <dbReference type="ARBA" id="ARBA00022679"/>
    </source>
</evidence>
<dbReference type="InterPro" id="IPR010059">
    <property type="entry name" value="Uridine_phosphorylase_euk"/>
</dbReference>
<dbReference type="CDD" id="cd17763">
    <property type="entry name" value="UP_hUPP-like"/>
    <property type="match status" value="1"/>
</dbReference>
<comment type="catalytic activity">
    <reaction evidence="5">
        <text>uridine + phosphate = alpha-D-ribose 1-phosphate + uracil</text>
        <dbReference type="Rhea" id="RHEA:24388"/>
        <dbReference type="ChEBI" id="CHEBI:16704"/>
        <dbReference type="ChEBI" id="CHEBI:17568"/>
        <dbReference type="ChEBI" id="CHEBI:43474"/>
        <dbReference type="ChEBI" id="CHEBI:57720"/>
        <dbReference type="EC" id="2.4.2.3"/>
    </reaction>
</comment>
<dbReference type="PANTHER" id="PTHR43691:SF11">
    <property type="entry name" value="FI09636P-RELATED"/>
    <property type="match status" value="1"/>
</dbReference>
<feature type="binding site" evidence="4">
    <location>
        <position position="221"/>
    </location>
    <ligand>
        <name>substrate</name>
    </ligand>
</feature>
<dbReference type="AlphaFoldDB" id="A0AAJ7T7L9"/>
<dbReference type="InterPro" id="IPR018016">
    <property type="entry name" value="Nucleoside_phosphorylase_CS"/>
</dbReference>
<feature type="domain" description="Nucleoside phosphorylase" evidence="6">
    <location>
        <begin position="93"/>
        <end position="306"/>
    </location>
</feature>
<dbReference type="RefSeq" id="XP_032812727.1">
    <property type="nucleotide sequence ID" value="XM_032956836.1"/>
</dbReference>
<keyword evidence="7" id="KW-1185">Reference proteome</keyword>
<evidence type="ECO:0000313" key="7">
    <source>
        <dbReference type="Proteomes" id="UP001318040"/>
    </source>
</evidence>
<dbReference type="Pfam" id="PF01048">
    <property type="entry name" value="PNP_UDP_1"/>
    <property type="match status" value="1"/>
</dbReference>
<dbReference type="InterPro" id="IPR035994">
    <property type="entry name" value="Nucleoside_phosphorylase_sf"/>
</dbReference>
<accession>A0AAJ7T7L9</accession>
<dbReference type="SUPFAM" id="SSF53167">
    <property type="entry name" value="Purine and uridine phosphorylases"/>
    <property type="match status" value="1"/>
</dbReference>
<dbReference type="GO" id="GO:0005829">
    <property type="term" value="C:cytosol"/>
    <property type="evidence" value="ECO:0007669"/>
    <property type="project" value="TreeGrafter"/>
</dbReference>
<dbReference type="NCBIfam" id="TIGR01719">
    <property type="entry name" value="euk_UDPppase"/>
    <property type="match status" value="1"/>
</dbReference>